<evidence type="ECO:0000259" key="8">
    <source>
        <dbReference type="PROSITE" id="PS50863"/>
    </source>
</evidence>
<keyword evidence="10" id="KW-1185">Reference proteome</keyword>
<dbReference type="PANTHER" id="PTHR31391:SF10">
    <property type="entry name" value="TF-B3 DOMAIN-CONTAINING PROTEIN"/>
    <property type="match status" value="1"/>
</dbReference>
<keyword evidence="2" id="KW-0805">Transcription regulation</keyword>
<dbReference type="eggNOG" id="ENOG502SIIR">
    <property type="taxonomic scope" value="Eukaryota"/>
</dbReference>
<dbReference type="InterPro" id="IPR015300">
    <property type="entry name" value="DNA-bd_pseudobarrel_sf"/>
</dbReference>
<keyword evidence="4" id="KW-0804">Transcription</keyword>
<dbReference type="GO" id="GO:0003677">
    <property type="term" value="F:DNA binding"/>
    <property type="evidence" value="ECO:0007669"/>
    <property type="project" value="UniProtKB-KW"/>
</dbReference>
<dbReference type="GO" id="GO:0005634">
    <property type="term" value="C:nucleus"/>
    <property type="evidence" value="ECO:0007669"/>
    <property type="project" value="UniProtKB-SubCell"/>
</dbReference>
<dbReference type="InterPro" id="IPR003340">
    <property type="entry name" value="B3_DNA-bd"/>
</dbReference>
<dbReference type="InterPro" id="IPR044837">
    <property type="entry name" value="REM16-like"/>
</dbReference>
<evidence type="ECO:0000313" key="9">
    <source>
        <dbReference type="EMBL" id="EEF43707.1"/>
    </source>
</evidence>
<dbReference type="PANTHER" id="PTHR31391">
    <property type="entry name" value="B3 DOMAIN-CONTAINING PROTEIN OS11G0197600-RELATED"/>
    <property type="match status" value="1"/>
</dbReference>
<keyword evidence="3" id="KW-0238">DNA-binding</keyword>
<organism evidence="9 10">
    <name type="scientific">Ricinus communis</name>
    <name type="common">Castor bean</name>
    <dbReference type="NCBI Taxonomy" id="3988"/>
    <lineage>
        <taxon>Eukaryota</taxon>
        <taxon>Viridiplantae</taxon>
        <taxon>Streptophyta</taxon>
        <taxon>Embryophyta</taxon>
        <taxon>Tracheophyta</taxon>
        <taxon>Spermatophyta</taxon>
        <taxon>Magnoliopsida</taxon>
        <taxon>eudicotyledons</taxon>
        <taxon>Gunneridae</taxon>
        <taxon>Pentapetalae</taxon>
        <taxon>rosids</taxon>
        <taxon>fabids</taxon>
        <taxon>Malpighiales</taxon>
        <taxon>Euphorbiaceae</taxon>
        <taxon>Acalyphoideae</taxon>
        <taxon>Acalypheae</taxon>
        <taxon>Ricinus</taxon>
    </lineage>
</organism>
<feature type="compositionally biased region" description="Polar residues" evidence="7">
    <location>
        <begin position="51"/>
        <end position="65"/>
    </location>
</feature>
<feature type="region of interest" description="Disordered" evidence="7">
    <location>
        <begin position="1"/>
        <end position="65"/>
    </location>
</feature>
<dbReference type="CDD" id="cd10017">
    <property type="entry name" value="B3_DNA"/>
    <property type="match status" value="1"/>
</dbReference>
<dbReference type="Pfam" id="PF02362">
    <property type="entry name" value="B3"/>
    <property type="match status" value="1"/>
</dbReference>
<dbReference type="InParanoid" id="B9RYJ8"/>
<dbReference type="Proteomes" id="UP000008311">
    <property type="component" value="Unassembled WGS sequence"/>
</dbReference>
<reference evidence="10" key="1">
    <citation type="journal article" date="2010" name="Nat. Biotechnol.">
        <title>Draft genome sequence of the oilseed species Ricinus communis.</title>
        <authorList>
            <person name="Chan A.P."/>
            <person name="Crabtree J."/>
            <person name="Zhao Q."/>
            <person name="Lorenzi H."/>
            <person name="Orvis J."/>
            <person name="Puiu D."/>
            <person name="Melake-Berhan A."/>
            <person name="Jones K.M."/>
            <person name="Redman J."/>
            <person name="Chen G."/>
            <person name="Cahoon E.B."/>
            <person name="Gedil M."/>
            <person name="Stanke M."/>
            <person name="Haas B.J."/>
            <person name="Wortman J.R."/>
            <person name="Fraser-Liggett C.M."/>
            <person name="Ravel J."/>
            <person name="Rabinowicz P.D."/>
        </authorList>
    </citation>
    <scope>NUCLEOTIDE SEQUENCE [LARGE SCALE GENOMIC DNA]</scope>
    <source>
        <strain evidence="10">cv. Hale</strain>
    </source>
</reference>
<dbReference type="SUPFAM" id="SSF101936">
    <property type="entry name" value="DNA-binding pseudobarrel domain"/>
    <property type="match status" value="1"/>
</dbReference>
<dbReference type="PROSITE" id="PS50863">
    <property type="entry name" value="B3"/>
    <property type="match status" value="1"/>
</dbReference>
<dbReference type="AlphaFoldDB" id="B9RYJ8"/>
<sequence length="470" mass="53157">MDAIKEHELEEDQPSPSPPKSSRQFTVYTYPKHKTKKRKSHIIKIKRPQIHQDSPKPSSPSTELVLYNNSSKSTSYKQKRVVVNEFYDNTETKSSPTERAKELQASLDSSFPSFAKCLVRSNVKVGFWMHLPMPFCKLHLPKNDTVVSVETENGQEYKINYIAERTALSGGWKAFCSSNQLHEGDVLVFHLLEPLRFKVYIVRGTVSAEANAEVEKVEAPEKQTRSVCLTIKDQAEIDGKNNERVKEEEEEKSLMVLDEGHGMDQPENGTEGHPDSKALEVIASSGSGFDFKDVDSIESFSIVINGLAIDSEISDHQRTKYYELCCSQNSFLHENLLKSINYKLATEIIIGTVNISEAIRASKLSCSNADFAVWDKTLKGFELLGMNVGFLRSRLSRLMTLAMESEEAVESESREVRQGQARVNEEMQSLAFKLLELKEARDMLDAEIESLKANAERHEHKFQEAVNAPW</sequence>
<comment type="subcellular location">
    <subcellularLocation>
        <location evidence="1">Nucleus</location>
    </subcellularLocation>
</comment>
<feature type="compositionally biased region" description="Basic residues" evidence="7">
    <location>
        <begin position="31"/>
        <end position="49"/>
    </location>
</feature>
<proteinExistence type="predicted"/>
<feature type="domain" description="TF-B3" evidence="8">
    <location>
        <begin position="114"/>
        <end position="205"/>
    </location>
</feature>
<feature type="coiled-coil region" evidence="6">
    <location>
        <begin position="434"/>
        <end position="468"/>
    </location>
</feature>
<gene>
    <name evidence="9" type="ORF">RCOM_0813730</name>
</gene>
<accession>B9RYJ8</accession>
<dbReference type="OMA" id="MERCKEQ"/>
<evidence type="ECO:0000256" key="3">
    <source>
        <dbReference type="ARBA" id="ARBA00023125"/>
    </source>
</evidence>
<dbReference type="STRING" id="3988.B9RYJ8"/>
<dbReference type="SMART" id="SM01019">
    <property type="entry name" value="B3"/>
    <property type="match status" value="1"/>
</dbReference>
<evidence type="ECO:0000313" key="10">
    <source>
        <dbReference type="Proteomes" id="UP000008311"/>
    </source>
</evidence>
<name>B9RYJ8_RICCO</name>
<keyword evidence="6" id="KW-0175">Coiled coil</keyword>
<protein>
    <recommendedName>
        <fullName evidence="8">TF-B3 domain-containing protein</fullName>
    </recommendedName>
</protein>
<evidence type="ECO:0000256" key="6">
    <source>
        <dbReference type="SAM" id="Coils"/>
    </source>
</evidence>
<evidence type="ECO:0000256" key="2">
    <source>
        <dbReference type="ARBA" id="ARBA00023015"/>
    </source>
</evidence>
<evidence type="ECO:0000256" key="7">
    <source>
        <dbReference type="SAM" id="MobiDB-lite"/>
    </source>
</evidence>
<evidence type="ECO:0000256" key="5">
    <source>
        <dbReference type="ARBA" id="ARBA00023242"/>
    </source>
</evidence>
<evidence type="ECO:0000256" key="4">
    <source>
        <dbReference type="ARBA" id="ARBA00023163"/>
    </source>
</evidence>
<dbReference type="EMBL" id="EQ973830">
    <property type="protein sequence ID" value="EEF43707.1"/>
    <property type="molecule type" value="Genomic_DNA"/>
</dbReference>
<dbReference type="OrthoDB" id="1909330at2759"/>
<dbReference type="Gene3D" id="2.40.330.10">
    <property type="entry name" value="DNA-binding pseudobarrel domain"/>
    <property type="match status" value="1"/>
</dbReference>
<keyword evidence="5" id="KW-0539">Nucleus</keyword>
<dbReference type="KEGG" id="rcu:8275319"/>
<evidence type="ECO:0000256" key="1">
    <source>
        <dbReference type="ARBA" id="ARBA00004123"/>
    </source>
</evidence>